<dbReference type="EMBL" id="AAXG02000032">
    <property type="protein sequence ID" value="EDM98501.1"/>
    <property type="molecule type" value="Genomic_DNA"/>
</dbReference>
<proteinExistence type="predicted"/>
<reference evidence="2 3" key="1">
    <citation type="submission" date="2007-04" db="EMBL/GenBank/DDBJ databases">
        <authorList>
            <person name="Fulton L."/>
            <person name="Clifton S."/>
            <person name="Fulton B."/>
            <person name="Xu J."/>
            <person name="Minx P."/>
            <person name="Pepin K.H."/>
            <person name="Johnson M."/>
            <person name="Thiruvilangam P."/>
            <person name="Bhonagiri V."/>
            <person name="Nash W.E."/>
            <person name="Mardis E.R."/>
            <person name="Wilson R.K."/>
        </authorList>
    </citation>
    <scope>NUCLEOTIDE SEQUENCE [LARGE SCALE GENOMIC DNA]</scope>
    <source>
        <strain evidence="2 3">ATCC 29799</strain>
    </source>
</reference>
<comment type="caution">
    <text evidence="2">The sequence shown here is derived from an EMBL/GenBank/DDBJ whole genome shotgun (WGS) entry which is preliminary data.</text>
</comment>
<dbReference type="InterPro" id="IPR037522">
    <property type="entry name" value="HD_GYP_dom"/>
</dbReference>
<dbReference type="Pfam" id="PF13487">
    <property type="entry name" value="HD_5"/>
    <property type="match status" value="1"/>
</dbReference>
<sequence length="217" mass="23731">MTYIKPLSREEQAHCRRTAALSELLAKLAGLPDSEVRTVTQSALVHDIGKTAIPPAILGKTGPLTEEEHAIMRMHTAIGAHILIHTHGAMRTASAVALQHHERLDGSGYLGLRGNEIHPHAKLVAVADVFDALLSPRPYKRPWSIRRTCDYLSSLAGVKLDAKLVGLLLDHLPQALALRHEEIRIRSRLRIPGDYAHKGKGVIGPCCCRRNSTLSIG</sequence>
<dbReference type="RefSeq" id="WP_006573807.1">
    <property type="nucleotide sequence ID" value="NZ_AAXG02000032.1"/>
</dbReference>
<dbReference type="Gene3D" id="1.10.3210.10">
    <property type="entry name" value="Hypothetical protein af1432"/>
    <property type="match status" value="1"/>
</dbReference>
<dbReference type="Proteomes" id="UP000003639">
    <property type="component" value="Unassembled WGS sequence"/>
</dbReference>
<organism evidence="2 3">
    <name type="scientific">Pseudoflavonifractor capillosus ATCC 29799</name>
    <dbReference type="NCBI Taxonomy" id="411467"/>
    <lineage>
        <taxon>Bacteria</taxon>
        <taxon>Bacillati</taxon>
        <taxon>Bacillota</taxon>
        <taxon>Clostridia</taxon>
        <taxon>Eubacteriales</taxon>
        <taxon>Oscillospiraceae</taxon>
        <taxon>Pseudoflavonifractor</taxon>
    </lineage>
</organism>
<evidence type="ECO:0000313" key="3">
    <source>
        <dbReference type="Proteomes" id="UP000003639"/>
    </source>
</evidence>
<dbReference type="eggNOG" id="COG3437">
    <property type="taxonomic scope" value="Bacteria"/>
</dbReference>
<feature type="domain" description="HD-GYP" evidence="1">
    <location>
        <begin position="1"/>
        <end position="184"/>
    </location>
</feature>
<protein>
    <submittedName>
        <fullName evidence="2">HD domain protein</fullName>
    </submittedName>
</protein>
<dbReference type="InterPro" id="IPR003607">
    <property type="entry name" value="HD/PDEase_dom"/>
</dbReference>
<dbReference type="AlphaFoldDB" id="A6NYK2"/>
<dbReference type="OrthoDB" id="9804747at2"/>
<dbReference type="CDD" id="cd00077">
    <property type="entry name" value="HDc"/>
    <property type="match status" value="1"/>
</dbReference>
<dbReference type="PROSITE" id="PS51832">
    <property type="entry name" value="HD_GYP"/>
    <property type="match status" value="1"/>
</dbReference>
<dbReference type="InterPro" id="IPR052020">
    <property type="entry name" value="Cyclic_di-GMP/3'3'-cGAMP_PDE"/>
</dbReference>
<dbReference type="SUPFAM" id="SSF109604">
    <property type="entry name" value="HD-domain/PDEase-like"/>
    <property type="match status" value="1"/>
</dbReference>
<keyword evidence="3" id="KW-1185">Reference proteome</keyword>
<dbReference type="PANTHER" id="PTHR45228:SF9">
    <property type="entry name" value="3'3'-CGAMP-SPECIFIC PHOSPHODIESTERASE 2"/>
    <property type="match status" value="1"/>
</dbReference>
<name>A6NYK2_9FIRM</name>
<dbReference type="SMART" id="SM00471">
    <property type="entry name" value="HDc"/>
    <property type="match status" value="1"/>
</dbReference>
<evidence type="ECO:0000313" key="2">
    <source>
        <dbReference type="EMBL" id="EDM98501.1"/>
    </source>
</evidence>
<dbReference type="STRING" id="411467.BACCAP_03303"/>
<gene>
    <name evidence="2" type="ORF">BACCAP_03303</name>
</gene>
<reference evidence="2 3" key="2">
    <citation type="submission" date="2007-06" db="EMBL/GenBank/DDBJ databases">
        <title>Draft genome sequence of Pseudoflavonifractor capillosus ATCC 29799.</title>
        <authorList>
            <person name="Sudarsanam P."/>
            <person name="Ley R."/>
            <person name="Guruge J."/>
            <person name="Turnbaugh P.J."/>
            <person name="Mahowald M."/>
            <person name="Liep D."/>
            <person name="Gordon J."/>
        </authorList>
    </citation>
    <scope>NUCLEOTIDE SEQUENCE [LARGE SCALE GENOMIC DNA]</scope>
    <source>
        <strain evidence="2 3">ATCC 29799</strain>
    </source>
</reference>
<accession>A6NYK2</accession>
<evidence type="ECO:0000259" key="1">
    <source>
        <dbReference type="PROSITE" id="PS51832"/>
    </source>
</evidence>
<dbReference type="PANTHER" id="PTHR45228">
    <property type="entry name" value="CYCLIC DI-GMP PHOSPHODIESTERASE TM_0186-RELATED"/>
    <property type="match status" value="1"/>
</dbReference>